<dbReference type="Proteomes" id="UP001318860">
    <property type="component" value="Unassembled WGS sequence"/>
</dbReference>
<feature type="compositionally biased region" description="Low complexity" evidence="1">
    <location>
        <begin position="233"/>
        <end position="248"/>
    </location>
</feature>
<evidence type="ECO:0000313" key="2">
    <source>
        <dbReference type="EMBL" id="KAK6158668.1"/>
    </source>
</evidence>
<reference evidence="2 3" key="1">
    <citation type="journal article" date="2021" name="Comput. Struct. Biotechnol. J.">
        <title>De novo genome assembly of the potent medicinal plant Rehmannia glutinosa using nanopore technology.</title>
        <authorList>
            <person name="Ma L."/>
            <person name="Dong C."/>
            <person name="Song C."/>
            <person name="Wang X."/>
            <person name="Zheng X."/>
            <person name="Niu Y."/>
            <person name="Chen S."/>
            <person name="Feng W."/>
        </authorList>
    </citation>
    <scope>NUCLEOTIDE SEQUENCE [LARGE SCALE GENOMIC DNA]</scope>
    <source>
        <strain evidence="2">DH-2019</strain>
    </source>
</reference>
<sequence>MDQRSSKRGPGGLVTPKKAYNVAFKDASAELDQSSQYCNRIGCSGRIKSSQNTRIGSLGKAAKCSKPSFRSSNGNEKTRKSSESSSVMTRAKKPYLDSKRKSPSQVKFDPSGSSLSSESELTSKSKDVTMIEQGSSSASSNFRPRTTSHHKSASHNQNTPLASSVPSTYRSSLNRSNGGIYGLRNLKCDSMSDVVRTSCSPVESESVRKNVTRKRSLEGESSLSRRERKTTTSGISISDSRRSNSASGEDSASVWTRRSMTVNPRTRPSYRQNGRNYSSVREPSVSVAQFPDNELPSRVGGRSSSLQFRASGSRSYNLSSSNGDNPSATTLSPRANMDLRI</sequence>
<feature type="compositionally biased region" description="Polar residues" evidence="1">
    <location>
        <begin position="253"/>
        <end position="281"/>
    </location>
</feature>
<feature type="compositionally biased region" description="Polar residues" evidence="1">
    <location>
        <begin position="324"/>
        <end position="333"/>
    </location>
</feature>
<accession>A0ABR0XI54</accession>
<comment type="caution">
    <text evidence="2">The sequence shown here is derived from an EMBL/GenBank/DDBJ whole genome shotgun (WGS) entry which is preliminary data.</text>
</comment>
<feature type="compositionally biased region" description="Polar residues" evidence="1">
    <location>
        <begin position="154"/>
        <end position="177"/>
    </location>
</feature>
<protein>
    <submittedName>
        <fullName evidence="2">Uncharacterized protein</fullName>
    </submittedName>
</protein>
<feature type="compositionally biased region" description="Low complexity" evidence="1">
    <location>
        <begin position="111"/>
        <end position="120"/>
    </location>
</feature>
<evidence type="ECO:0000313" key="3">
    <source>
        <dbReference type="Proteomes" id="UP001318860"/>
    </source>
</evidence>
<evidence type="ECO:0000256" key="1">
    <source>
        <dbReference type="SAM" id="MobiDB-lite"/>
    </source>
</evidence>
<organism evidence="2 3">
    <name type="scientific">Rehmannia glutinosa</name>
    <name type="common">Chinese foxglove</name>
    <dbReference type="NCBI Taxonomy" id="99300"/>
    <lineage>
        <taxon>Eukaryota</taxon>
        <taxon>Viridiplantae</taxon>
        <taxon>Streptophyta</taxon>
        <taxon>Embryophyta</taxon>
        <taxon>Tracheophyta</taxon>
        <taxon>Spermatophyta</taxon>
        <taxon>Magnoliopsida</taxon>
        <taxon>eudicotyledons</taxon>
        <taxon>Gunneridae</taxon>
        <taxon>Pentapetalae</taxon>
        <taxon>asterids</taxon>
        <taxon>lamiids</taxon>
        <taxon>Lamiales</taxon>
        <taxon>Orobanchaceae</taxon>
        <taxon>Rehmannieae</taxon>
        <taxon>Rehmannia</taxon>
    </lineage>
</organism>
<feature type="region of interest" description="Disordered" evidence="1">
    <location>
        <begin position="197"/>
        <end position="341"/>
    </location>
</feature>
<feature type="compositionally biased region" description="Low complexity" evidence="1">
    <location>
        <begin position="311"/>
        <end position="323"/>
    </location>
</feature>
<proteinExistence type="predicted"/>
<feature type="compositionally biased region" description="Polar residues" evidence="1">
    <location>
        <begin position="132"/>
        <end position="145"/>
    </location>
</feature>
<gene>
    <name evidence="2" type="ORF">DH2020_005982</name>
</gene>
<name>A0ABR0XI54_REHGL</name>
<feature type="region of interest" description="Disordered" evidence="1">
    <location>
        <begin position="47"/>
        <end position="184"/>
    </location>
</feature>
<keyword evidence="3" id="KW-1185">Reference proteome</keyword>
<dbReference type="EMBL" id="JABTTQ020000004">
    <property type="protein sequence ID" value="KAK6158668.1"/>
    <property type="molecule type" value="Genomic_DNA"/>
</dbReference>